<comment type="caution">
    <text evidence="1">The sequence shown here is derived from an EMBL/GenBank/DDBJ whole genome shotgun (WGS) entry which is preliminary data.</text>
</comment>
<evidence type="ECO:0000313" key="1">
    <source>
        <dbReference type="EMBL" id="GAA5189796.1"/>
    </source>
</evidence>
<gene>
    <name evidence="1" type="ORF">GCM10023346_05320</name>
</gene>
<organism evidence="1 2">
    <name type="scientific">Arthrobacter gyeryongensis</name>
    <dbReference type="NCBI Taxonomy" id="1650592"/>
    <lineage>
        <taxon>Bacteria</taxon>
        <taxon>Bacillati</taxon>
        <taxon>Actinomycetota</taxon>
        <taxon>Actinomycetes</taxon>
        <taxon>Micrococcales</taxon>
        <taxon>Micrococcaceae</taxon>
        <taxon>Arthrobacter</taxon>
    </lineage>
</organism>
<dbReference type="EMBL" id="BAABKK010000004">
    <property type="protein sequence ID" value="GAA5189796.1"/>
    <property type="molecule type" value="Genomic_DNA"/>
</dbReference>
<accession>A0ABP9S078</accession>
<dbReference type="RefSeq" id="WP_345447780.1">
    <property type="nucleotide sequence ID" value="NZ_BAABKK010000004.1"/>
</dbReference>
<sequence length="88" mass="9441">MDAFGIRETLIAGYRSSTEGSVDIQDQPITDAGDRGSVPITLHKYRTKRLILGACDAIKQAIDTGIAYKSAFNPPPQGARHPAKELSA</sequence>
<proteinExistence type="predicted"/>
<protein>
    <submittedName>
        <fullName evidence="1">Uncharacterized protein</fullName>
    </submittedName>
</protein>
<name>A0ABP9S078_9MICC</name>
<evidence type="ECO:0000313" key="2">
    <source>
        <dbReference type="Proteomes" id="UP001500200"/>
    </source>
</evidence>
<dbReference type="Proteomes" id="UP001500200">
    <property type="component" value="Unassembled WGS sequence"/>
</dbReference>
<reference evidence="2" key="1">
    <citation type="journal article" date="2019" name="Int. J. Syst. Evol. Microbiol.">
        <title>The Global Catalogue of Microorganisms (GCM) 10K type strain sequencing project: providing services to taxonomists for standard genome sequencing and annotation.</title>
        <authorList>
            <consortium name="The Broad Institute Genomics Platform"/>
            <consortium name="The Broad Institute Genome Sequencing Center for Infectious Disease"/>
            <person name="Wu L."/>
            <person name="Ma J."/>
        </authorList>
    </citation>
    <scope>NUCLEOTIDE SEQUENCE [LARGE SCALE GENOMIC DNA]</scope>
    <source>
        <strain evidence="2">JCM 18514</strain>
    </source>
</reference>
<keyword evidence="2" id="KW-1185">Reference proteome</keyword>